<gene>
    <name evidence="2" type="ORF">FJQ98_14025</name>
</gene>
<keyword evidence="1" id="KW-0175">Coiled coil</keyword>
<evidence type="ECO:0000313" key="3">
    <source>
        <dbReference type="Proteomes" id="UP000596049"/>
    </source>
</evidence>
<feature type="coiled-coil region" evidence="1">
    <location>
        <begin position="22"/>
        <end position="49"/>
    </location>
</feature>
<dbReference type="RefSeq" id="WP_053592494.1">
    <property type="nucleotide sequence ID" value="NZ_CP067341.1"/>
</dbReference>
<evidence type="ECO:0000313" key="2">
    <source>
        <dbReference type="EMBL" id="QQP10405.1"/>
    </source>
</evidence>
<organism evidence="2 3">
    <name type="scientific">Lysinibacillus agricola</name>
    <dbReference type="NCBI Taxonomy" id="2590012"/>
    <lineage>
        <taxon>Bacteria</taxon>
        <taxon>Bacillati</taxon>
        <taxon>Bacillota</taxon>
        <taxon>Bacilli</taxon>
        <taxon>Bacillales</taxon>
        <taxon>Bacillaceae</taxon>
        <taxon>Lysinibacillus</taxon>
    </lineage>
</organism>
<proteinExistence type="predicted"/>
<name>A0ABX7AL05_9BACI</name>
<keyword evidence="3" id="KW-1185">Reference proteome</keyword>
<dbReference type="Proteomes" id="UP000596049">
    <property type="component" value="Chromosome"/>
</dbReference>
<sequence length="101" mass="11809">MQEVKFSQDTINAEIKVYKEFIAVWEQELIQVQADLRKSEERVSLLKELKNHVTPSSRTEFVQANINIVGDELVELAKKESRLNGNIKNYQEFVIELNKML</sequence>
<dbReference type="EMBL" id="CP067341">
    <property type="protein sequence ID" value="QQP10405.1"/>
    <property type="molecule type" value="Genomic_DNA"/>
</dbReference>
<reference evidence="2 3" key="1">
    <citation type="submission" date="2020-01" db="EMBL/GenBank/DDBJ databases">
        <authorList>
            <person name="Liu G."/>
            <person name="Liu B."/>
        </authorList>
    </citation>
    <scope>NUCLEOTIDE SEQUENCE [LARGE SCALE GENOMIC DNA]</scope>
    <source>
        <strain evidence="2 3">FJAT-51161</strain>
    </source>
</reference>
<protein>
    <submittedName>
        <fullName evidence="2">Uncharacterized protein</fullName>
    </submittedName>
</protein>
<accession>A0ABX7AL05</accession>
<evidence type="ECO:0000256" key="1">
    <source>
        <dbReference type="SAM" id="Coils"/>
    </source>
</evidence>